<name>A0A1H8UZR8_9GAMM</name>
<dbReference type="RefSeq" id="WP_139209238.1">
    <property type="nucleotide sequence ID" value="NZ_FOEG01000009.1"/>
</dbReference>
<feature type="coiled-coil region" evidence="1">
    <location>
        <begin position="26"/>
        <end position="67"/>
    </location>
</feature>
<reference evidence="2 3" key="1">
    <citation type="submission" date="2016-10" db="EMBL/GenBank/DDBJ databases">
        <authorList>
            <person name="de Groot N.N."/>
        </authorList>
    </citation>
    <scope>NUCLEOTIDE SEQUENCE [LARGE SCALE GENOMIC DNA]</scope>
    <source>
        <strain evidence="2 3">CGMCC 1.6291</strain>
    </source>
</reference>
<evidence type="ECO:0000313" key="2">
    <source>
        <dbReference type="EMBL" id="SEP08464.1"/>
    </source>
</evidence>
<keyword evidence="3" id="KW-1185">Reference proteome</keyword>
<keyword evidence="1" id="KW-0175">Coiled coil</keyword>
<dbReference type="STRING" id="406100.SAMN04488052_1096"/>
<evidence type="ECO:0000313" key="3">
    <source>
        <dbReference type="Proteomes" id="UP000199657"/>
    </source>
</evidence>
<proteinExistence type="predicted"/>
<organism evidence="2 3">
    <name type="scientific">Aquisalimonas asiatica</name>
    <dbReference type="NCBI Taxonomy" id="406100"/>
    <lineage>
        <taxon>Bacteria</taxon>
        <taxon>Pseudomonadati</taxon>
        <taxon>Pseudomonadota</taxon>
        <taxon>Gammaproteobacteria</taxon>
        <taxon>Chromatiales</taxon>
        <taxon>Ectothiorhodospiraceae</taxon>
        <taxon>Aquisalimonas</taxon>
    </lineage>
</organism>
<dbReference type="OrthoDB" id="6119186at2"/>
<dbReference type="EMBL" id="FOEG01000009">
    <property type="protein sequence ID" value="SEP08464.1"/>
    <property type="molecule type" value="Genomic_DNA"/>
</dbReference>
<gene>
    <name evidence="2" type="ORF">SAMN04488052_1096</name>
</gene>
<sequence>MATVSSLDEAVELLAQLHGLAVDGERAALDARITELGAKLDAARREADQLQERIASLESENRTLKQAAAGSDEPVEVKNGCYRFDGDDALYCPLCWDNKRHKARTTRISSRQRVCGTCRSPVSA</sequence>
<dbReference type="Proteomes" id="UP000199657">
    <property type="component" value="Unassembled WGS sequence"/>
</dbReference>
<dbReference type="AlphaFoldDB" id="A0A1H8UZR8"/>
<accession>A0A1H8UZR8</accession>
<protein>
    <submittedName>
        <fullName evidence="2">Uncharacterized protein</fullName>
    </submittedName>
</protein>
<evidence type="ECO:0000256" key="1">
    <source>
        <dbReference type="SAM" id="Coils"/>
    </source>
</evidence>